<evidence type="ECO:0000313" key="3">
    <source>
        <dbReference type="Proteomes" id="UP001226389"/>
    </source>
</evidence>
<dbReference type="Gene3D" id="3.20.20.210">
    <property type="match status" value="1"/>
</dbReference>
<protein>
    <recommendedName>
        <fullName evidence="4">Cobalamin-independent methionine synthase catalytic subunit</fullName>
    </recommendedName>
</protein>
<feature type="region of interest" description="Disordered" evidence="1">
    <location>
        <begin position="1"/>
        <end position="51"/>
    </location>
</feature>
<proteinExistence type="predicted"/>
<accession>A0ABT9UD36</accession>
<dbReference type="InterPro" id="IPR038071">
    <property type="entry name" value="UROD/MetE-like_sf"/>
</dbReference>
<gene>
    <name evidence="2" type="ORF">J2T22_000727</name>
</gene>
<dbReference type="Proteomes" id="UP001226389">
    <property type="component" value="Unassembled WGS sequence"/>
</dbReference>
<organism evidence="2 3">
    <name type="scientific">Pseudarthrobacter defluvii</name>
    <dbReference type="NCBI Taxonomy" id="410837"/>
    <lineage>
        <taxon>Bacteria</taxon>
        <taxon>Bacillati</taxon>
        <taxon>Actinomycetota</taxon>
        <taxon>Actinomycetes</taxon>
        <taxon>Micrococcales</taxon>
        <taxon>Micrococcaceae</taxon>
        <taxon>Pseudarthrobacter</taxon>
    </lineage>
</organism>
<comment type="caution">
    <text evidence="2">The sequence shown here is derived from an EMBL/GenBank/DDBJ whole genome shotgun (WGS) entry which is preliminary data.</text>
</comment>
<feature type="compositionally biased region" description="Low complexity" evidence="1">
    <location>
        <begin position="24"/>
        <end position="34"/>
    </location>
</feature>
<reference evidence="2 3" key="1">
    <citation type="submission" date="2023-07" db="EMBL/GenBank/DDBJ databases">
        <title>Sorghum-associated microbial communities from plants grown in Nebraska, USA.</title>
        <authorList>
            <person name="Schachtman D."/>
        </authorList>
    </citation>
    <scope>NUCLEOTIDE SEQUENCE [LARGE SCALE GENOMIC DNA]</scope>
    <source>
        <strain evidence="2 3">DS994</strain>
    </source>
</reference>
<evidence type="ECO:0000256" key="1">
    <source>
        <dbReference type="SAM" id="MobiDB-lite"/>
    </source>
</evidence>
<evidence type="ECO:0000313" key="2">
    <source>
        <dbReference type="EMBL" id="MDQ0117557.1"/>
    </source>
</evidence>
<name>A0ABT9UD36_9MICC</name>
<sequence length="376" mass="38622">MNREQRHAGSGPLPAGAPFTGDPSNAASSNAASATQARAKEVSATGLGPWPGEDPLEAARIIRGELGSPHLPFLAELPDRGVGSDALGRTASLLEELAVDVQPHGWRLVDRPGKDMRRAASALSTDLNVLADVVGAEDVSAGELKVQLVGPLSLAAGLYLHNGERALLDYGARRDLAASLAAGVAGYLNRVAAAVPGARLVVQVDEPAIAAVLAGTIPTASGYRTLRAIAGSETLESWRLVLDSLRAAGAAEVVVSFPEIEAPIDLALSAGADGVALPLKALTNRQWEQVAGAVEAGKQFWAGALDVPAGGPLPKVAQCVESVWRPWRQLGLPPSLLGAIRVTPSEGLAGHTPAQATAVLHRLTQVADGLNQQALG</sequence>
<dbReference type="SUPFAM" id="SSF51726">
    <property type="entry name" value="UROD/MetE-like"/>
    <property type="match status" value="1"/>
</dbReference>
<evidence type="ECO:0008006" key="4">
    <source>
        <dbReference type="Google" id="ProtNLM"/>
    </source>
</evidence>
<keyword evidence="3" id="KW-1185">Reference proteome</keyword>
<dbReference type="EMBL" id="JAUSSY010000002">
    <property type="protein sequence ID" value="MDQ0117557.1"/>
    <property type="molecule type" value="Genomic_DNA"/>
</dbReference>